<accession>A0A7J0DQB2</accession>
<comment type="caution">
    <text evidence="2">The sequence shown here is derived from an EMBL/GenBank/DDBJ whole genome shotgun (WGS) entry which is preliminary data.</text>
</comment>
<evidence type="ECO:0000256" key="1">
    <source>
        <dbReference type="SAM" id="MobiDB-lite"/>
    </source>
</evidence>
<gene>
    <name evidence="2" type="ORF">Acr_00g0060450</name>
</gene>
<evidence type="ECO:0000313" key="2">
    <source>
        <dbReference type="EMBL" id="GFS38952.1"/>
    </source>
</evidence>
<dbReference type="EMBL" id="BJWL01000319">
    <property type="protein sequence ID" value="GFS38952.1"/>
    <property type="molecule type" value="Genomic_DNA"/>
</dbReference>
<name>A0A7J0DQB2_9ERIC</name>
<protein>
    <submittedName>
        <fullName evidence="2">Sulfotransferase 2B</fullName>
    </submittedName>
</protein>
<dbReference type="GO" id="GO:0016740">
    <property type="term" value="F:transferase activity"/>
    <property type="evidence" value="ECO:0007669"/>
    <property type="project" value="UniProtKB-KW"/>
</dbReference>
<sequence length="133" mass="14633">MHVSKFQPNLDEEMPDRDEIVPRVPAQIHNSAPHRLGYGARQRQQGHVGPEKPWPSKVGKVRNVMVGVGIHLVLQEGYEVMGVGREQRVVLGPHWKTVAVDDDKDQGFQPGGAAFGDCSEYDVGVLCLKVSLA</sequence>
<keyword evidence="3" id="KW-1185">Reference proteome</keyword>
<reference evidence="3" key="1">
    <citation type="submission" date="2019-07" db="EMBL/GenBank/DDBJ databases">
        <title>De Novo Assembly of kiwifruit Actinidia rufa.</title>
        <authorList>
            <person name="Sugita-Konishi S."/>
            <person name="Sato K."/>
            <person name="Mori E."/>
            <person name="Abe Y."/>
            <person name="Kisaki G."/>
            <person name="Hamano K."/>
            <person name="Suezawa K."/>
            <person name="Otani M."/>
            <person name="Fukuda T."/>
            <person name="Manabe T."/>
            <person name="Gomi K."/>
            <person name="Tabuchi M."/>
            <person name="Akimitsu K."/>
            <person name="Kataoka I."/>
        </authorList>
    </citation>
    <scope>NUCLEOTIDE SEQUENCE [LARGE SCALE GENOMIC DNA]</scope>
    <source>
        <strain evidence="3">cv. Fuchu</strain>
    </source>
</reference>
<proteinExistence type="predicted"/>
<organism evidence="2 3">
    <name type="scientific">Actinidia rufa</name>
    <dbReference type="NCBI Taxonomy" id="165716"/>
    <lineage>
        <taxon>Eukaryota</taxon>
        <taxon>Viridiplantae</taxon>
        <taxon>Streptophyta</taxon>
        <taxon>Embryophyta</taxon>
        <taxon>Tracheophyta</taxon>
        <taxon>Spermatophyta</taxon>
        <taxon>Magnoliopsida</taxon>
        <taxon>eudicotyledons</taxon>
        <taxon>Gunneridae</taxon>
        <taxon>Pentapetalae</taxon>
        <taxon>asterids</taxon>
        <taxon>Ericales</taxon>
        <taxon>Actinidiaceae</taxon>
        <taxon>Actinidia</taxon>
    </lineage>
</organism>
<dbReference type="Proteomes" id="UP000585474">
    <property type="component" value="Unassembled WGS sequence"/>
</dbReference>
<evidence type="ECO:0000313" key="3">
    <source>
        <dbReference type="Proteomes" id="UP000585474"/>
    </source>
</evidence>
<dbReference type="AlphaFoldDB" id="A0A7J0DQB2"/>
<keyword evidence="2" id="KW-0808">Transferase</keyword>
<feature type="region of interest" description="Disordered" evidence="1">
    <location>
        <begin position="29"/>
        <end position="56"/>
    </location>
</feature>